<dbReference type="InterPro" id="IPR011545">
    <property type="entry name" value="DEAD/DEAH_box_helicase_dom"/>
</dbReference>
<feature type="domain" description="Helicase C-terminal" evidence="8">
    <location>
        <begin position="524"/>
        <end position="737"/>
    </location>
</feature>
<dbReference type="SMART" id="SM00973">
    <property type="entry name" value="Sec63"/>
    <property type="match status" value="2"/>
</dbReference>
<dbReference type="SUPFAM" id="SSF52540">
    <property type="entry name" value="P-loop containing nucleoside triphosphate hydrolases"/>
    <property type="match status" value="3"/>
</dbReference>
<dbReference type="Pfam" id="PF00270">
    <property type="entry name" value="DEAD"/>
    <property type="match status" value="2"/>
</dbReference>
<dbReference type="PANTHER" id="PTHR47961">
    <property type="entry name" value="DNA POLYMERASE THETA, PUTATIVE (AFU_ORTHOLOGUE AFUA_1G05260)-RELATED"/>
    <property type="match status" value="1"/>
</dbReference>
<dbReference type="GO" id="GO:0016787">
    <property type="term" value="F:hydrolase activity"/>
    <property type="evidence" value="ECO:0007669"/>
    <property type="project" value="UniProtKB-KW"/>
</dbReference>
<keyword evidence="4" id="KW-0347">Helicase</keyword>
<dbReference type="InterPro" id="IPR001650">
    <property type="entry name" value="Helicase_C-like"/>
</dbReference>
<protein>
    <recommendedName>
        <fullName evidence="6">U5 small nuclear ribonucleoprotein 200 kDa helicase</fullName>
    </recommendedName>
</protein>
<keyword evidence="2" id="KW-0547">Nucleotide-binding</keyword>
<evidence type="ECO:0000256" key="6">
    <source>
        <dbReference type="ARBA" id="ARBA00034541"/>
    </source>
</evidence>
<dbReference type="EMBL" id="BLQM01000165">
    <property type="protein sequence ID" value="GMH71432.1"/>
    <property type="molecule type" value="Genomic_DNA"/>
</dbReference>
<proteinExistence type="inferred from homology"/>
<evidence type="ECO:0000256" key="4">
    <source>
        <dbReference type="ARBA" id="ARBA00022806"/>
    </source>
</evidence>
<dbReference type="SMART" id="SM00490">
    <property type="entry name" value="HELICc"/>
    <property type="match status" value="2"/>
</dbReference>
<dbReference type="PIRSF" id="PIRSF039073">
    <property type="entry name" value="BRR2"/>
    <property type="match status" value="1"/>
</dbReference>
<dbReference type="FunFam" id="3.40.50.300:FF:003287">
    <property type="entry name" value="U5 small nuclear ribonucleoprotein 200 kDa helicase"/>
    <property type="match status" value="1"/>
</dbReference>
<dbReference type="SUPFAM" id="SSF158702">
    <property type="entry name" value="Sec63 N-terminal domain-like"/>
    <property type="match status" value="2"/>
</dbReference>
<sequence length="1928" mass="213097">MVSLVKSISSPFPPDHLASEIIQTINTHSSDSSSLQASLFALLGEDNVTSIFSIFEHIPAISSACNALGVDTYVDLCVAEFNPTQSKSAPTVSLDDAARNAETMLAVAQAASDFAQSDLASFAAKNKANTSNAPALVGVTVKRTSDKQNKKAMKAAKKAAATARNQLSTLNDLNSTQSDFLEDVGFDPAYLAQERSLGLQGGGFRGASAEDIEAMKSALNPEGSKQYYEKTGLPAGTTRDYEDGYEVVNVPAKFRDENSLPPRIVLKDSMDNTCIKGFTNIPTLNPMQSATFKAAFKSQENLLICAPTGAGKTNVAMLTVLAHFRDKGVIKNEDDPYAAYADVGNSEFESGKKVIYIAPMKALAQEVVEKFGKRLKPLKLKVAELTGDMQLTKAEAERTDVIVTTPEKWDVVTRKGGDGSLSQSCGLLIIDEVHLLADGRGAVIESVVARLHRLVESSQKSVRIVGLSATLPNYKDVASFLRVHQERGLFFFGPEHRPVPLSQTFFGVTEKDRWKCIKKMNEIAYDTIVDSLRRGYQVMVFVHSRKDTGLTCGALAEIAAKRGELERYFLTSNDPSSAYGKFADKAQKSRNRELSGHFRNGMGIHHAGMLRGDRKLSESMFAEGAIKVLCCTATLAWGVNLPAHTVIIKGTEVYNAEKGGMMDLSILDVQQIFGRAGRPQFDTFGEANLITTQKGLPRYLNLLVSQSAIESNFIKQLADHLNAEVVGGTVCNIQEASQWLQYTYLYVRMLKNPMAYGINVADIETDPRLQKKTTELVVNAAKLLDERRMIRYDPRSGNLAVTDLGRVASHFYIQNESVATFNELLARMPHPSEVELLHVICSACEFTNVKVRQEELKEIDELSAQHCPLAVKSTVDESAGKSNVLLQAYIGHAKITSFTLISDTNYIASNAGRVARALFEMCLKRGMAGQAAKLLRIAKSIDKRVWWFHTPLRQFSEDLPRNIFPAIESRGYASFDYTMSMLEMGNDEIGQLCHWQRGGASVRKHVKFLPYVDMACTVQPLSRSILKFTLTLSSMFDWHSKFCGGAQGFWLWVEDGENERVYHQEFILFSKRSHPEVMEVELTIPAFDPLPPQYYVKLTSDRFVGVEQVLPVSFKRLMLPEKSSPYTDLLDLTPLPVGALLDPKFESLYSHKFDCFNPIQTQMFFVLYHSDKSVLLGAPTGSGKTIVAELAMLRLKRTQPKKKTVYIAPLKSLARERLKEWRKNLGDKLGWKVLELSGDTTHDSRTMAKADVLVCTPEKWDLITRGWKESGRKFTKDVGLLVIDEIHLLGEERGAVLEAIVSRTRYISEVVKGEGGEGQEAFAGTRIVGLSTALANPVDLSEWMGISFDPPNRGIGMYNFRPSVRPIPMEVHIQGFPGRHYCPRMATMNKPCYAAIKEHSYGKPVIIFVASRRQTRLTALDLISYAAGDEDPRLFLTGKGDVDIDLICQTIGDGALKHTLQFGIGLHHAGLSGSDREVVEKLFLDGEIQVLVATSTLAWGVNLPAHLVIVKGTEFFDGKTSRYVDYPVTDVLQMMGRAGRPQFDTLGVACVLVQEGKKNFYRKFLYDPFPVESKLQGRICEILNAEIATNTVSSYNEGVGFLKWSYFYRRLLKNPSYYGCEGVGGEEGKEEKIEKFMLELTKTTIDALKNTGCLEFVEGEAEGAAFLGKDEDRISVVSTALGKCASKFYLHHKAPKEMRDGLRNLRGELVKSRGELEEAAVADVIRIISYCTEMNELPVRHNEEILNEDLSRDVRWGATSEMDFLDPHCKCWLLIQAWLDETQELPISDYINDTRTVVDQLGRLFAAMLFVCVGDGEGSKDGMFDVAAAILTADSCVKNRCYPDRTCIFMQVGGGRNSSGIIILVGSKGTRQLLAPPKNVSLRNGGKSGVESIEADINVGEGGIGPCTVRVVVDGWVGVDVEVDVDEA</sequence>
<dbReference type="InterPro" id="IPR050474">
    <property type="entry name" value="Hel308_SKI2-like"/>
</dbReference>
<name>A0A9W7EA27_9STRA</name>
<gene>
    <name evidence="9" type="ORF">TL16_g05650</name>
</gene>
<evidence type="ECO:0000259" key="8">
    <source>
        <dbReference type="PROSITE" id="PS51194"/>
    </source>
</evidence>
<dbReference type="GO" id="GO:0005524">
    <property type="term" value="F:ATP binding"/>
    <property type="evidence" value="ECO:0007669"/>
    <property type="project" value="UniProtKB-KW"/>
</dbReference>
<dbReference type="Gene3D" id="2.60.40.150">
    <property type="entry name" value="C2 domain"/>
    <property type="match status" value="1"/>
</dbReference>
<evidence type="ECO:0000259" key="7">
    <source>
        <dbReference type="PROSITE" id="PS51192"/>
    </source>
</evidence>
<keyword evidence="3" id="KW-0378">Hydrolase</keyword>
<dbReference type="GO" id="GO:0004386">
    <property type="term" value="F:helicase activity"/>
    <property type="evidence" value="ECO:0007669"/>
    <property type="project" value="UniProtKB-KW"/>
</dbReference>
<dbReference type="FunFam" id="1.10.3380.10:FF:000001">
    <property type="entry name" value="U5 small nuclear ribonucleoprotein helicase"/>
    <property type="match status" value="1"/>
</dbReference>
<dbReference type="Pfam" id="PF00271">
    <property type="entry name" value="Helicase_C"/>
    <property type="match status" value="1"/>
</dbReference>
<dbReference type="GO" id="GO:0003676">
    <property type="term" value="F:nucleic acid binding"/>
    <property type="evidence" value="ECO:0007669"/>
    <property type="project" value="InterPro"/>
</dbReference>
<comment type="caution">
    <text evidence="9">The sequence shown here is derived from an EMBL/GenBank/DDBJ whole genome shotgun (WGS) entry which is preliminary data.</text>
</comment>
<dbReference type="InterPro" id="IPR027417">
    <property type="entry name" value="P-loop_NTPase"/>
</dbReference>
<evidence type="ECO:0000256" key="5">
    <source>
        <dbReference type="ARBA" id="ARBA00022840"/>
    </source>
</evidence>
<dbReference type="Pfam" id="PF02889">
    <property type="entry name" value="Sec63"/>
    <property type="match status" value="2"/>
</dbReference>
<evidence type="ECO:0000256" key="2">
    <source>
        <dbReference type="ARBA" id="ARBA00022741"/>
    </source>
</evidence>
<dbReference type="InterPro" id="IPR014001">
    <property type="entry name" value="Helicase_ATP-bd"/>
</dbReference>
<dbReference type="FunFam" id="1.10.10.10:FF:000024">
    <property type="entry name" value="U5 small nuclear ribonucleoprotein helicase"/>
    <property type="match status" value="1"/>
</dbReference>
<dbReference type="InterPro" id="IPR035892">
    <property type="entry name" value="C2_domain_sf"/>
</dbReference>
<feature type="domain" description="Helicase C-terminal" evidence="8">
    <location>
        <begin position="1388"/>
        <end position="1600"/>
    </location>
</feature>
<dbReference type="SMART" id="SM00382">
    <property type="entry name" value="AAA"/>
    <property type="match status" value="2"/>
</dbReference>
<dbReference type="FunFam" id="1.10.10.10:FF:000012">
    <property type="entry name" value="U5 small nuclear ribonucleoprotein helicase"/>
    <property type="match status" value="1"/>
</dbReference>
<reference evidence="10" key="1">
    <citation type="journal article" date="2023" name="Commun. Biol.">
        <title>Genome analysis of Parmales, the sister group of diatoms, reveals the evolutionary specialization of diatoms from phago-mixotrophs to photoautotrophs.</title>
        <authorList>
            <person name="Ban H."/>
            <person name="Sato S."/>
            <person name="Yoshikawa S."/>
            <person name="Yamada K."/>
            <person name="Nakamura Y."/>
            <person name="Ichinomiya M."/>
            <person name="Sato N."/>
            <person name="Blanc-Mathieu R."/>
            <person name="Endo H."/>
            <person name="Kuwata A."/>
            <person name="Ogata H."/>
        </authorList>
    </citation>
    <scope>NUCLEOTIDE SEQUENCE [LARGE SCALE GENOMIC DNA]</scope>
</reference>
<dbReference type="Gene3D" id="1.10.3380.10">
    <property type="entry name" value="Sec63 N-terminal domain-like domain"/>
    <property type="match status" value="2"/>
</dbReference>
<dbReference type="InterPro" id="IPR036388">
    <property type="entry name" value="WH-like_DNA-bd_sf"/>
</dbReference>
<dbReference type="Proteomes" id="UP001162640">
    <property type="component" value="Unassembled WGS sequence"/>
</dbReference>
<evidence type="ECO:0000256" key="1">
    <source>
        <dbReference type="ARBA" id="ARBA00010140"/>
    </source>
</evidence>
<dbReference type="PANTHER" id="PTHR47961:SF13">
    <property type="entry name" value="ACTIVATING SIGNAL COINTEGRATOR 1 COMPLEX SUBUNIT 3"/>
    <property type="match status" value="1"/>
</dbReference>
<dbReference type="FunFam" id="3.40.50.300:FF:000062">
    <property type="entry name" value="U5 small nuclear ribonucleoprotein helicase"/>
    <property type="match status" value="1"/>
</dbReference>
<evidence type="ECO:0000256" key="3">
    <source>
        <dbReference type="ARBA" id="ARBA00022801"/>
    </source>
</evidence>
<dbReference type="InterPro" id="IPR057842">
    <property type="entry name" value="WH_MER3"/>
</dbReference>
<dbReference type="SUPFAM" id="SSF46785">
    <property type="entry name" value="Winged helix' DNA-binding domain"/>
    <property type="match status" value="1"/>
</dbReference>
<organism evidence="9 10">
    <name type="scientific">Triparma laevis f. inornata</name>
    <dbReference type="NCBI Taxonomy" id="1714386"/>
    <lineage>
        <taxon>Eukaryota</taxon>
        <taxon>Sar</taxon>
        <taxon>Stramenopiles</taxon>
        <taxon>Ochrophyta</taxon>
        <taxon>Bolidophyceae</taxon>
        <taxon>Parmales</taxon>
        <taxon>Triparmaceae</taxon>
        <taxon>Triparma</taxon>
    </lineage>
</organism>
<dbReference type="CDD" id="cd18795">
    <property type="entry name" value="SF2_C_Ski2"/>
    <property type="match status" value="2"/>
</dbReference>
<dbReference type="PROSITE" id="PS51192">
    <property type="entry name" value="HELICASE_ATP_BIND_1"/>
    <property type="match status" value="2"/>
</dbReference>
<evidence type="ECO:0000313" key="9">
    <source>
        <dbReference type="EMBL" id="GMH71432.1"/>
    </source>
</evidence>
<dbReference type="Gene3D" id="1.10.10.10">
    <property type="entry name" value="Winged helix-like DNA-binding domain superfamily/Winged helix DNA-binding domain"/>
    <property type="match status" value="2"/>
</dbReference>
<dbReference type="InterPro" id="IPR004179">
    <property type="entry name" value="Sec63-dom"/>
</dbReference>
<dbReference type="InterPro" id="IPR003593">
    <property type="entry name" value="AAA+_ATPase"/>
</dbReference>
<dbReference type="Gene3D" id="3.40.50.300">
    <property type="entry name" value="P-loop containing nucleotide triphosphate hydrolases"/>
    <property type="match status" value="4"/>
</dbReference>
<evidence type="ECO:0000313" key="10">
    <source>
        <dbReference type="Proteomes" id="UP001162640"/>
    </source>
</evidence>
<dbReference type="PROSITE" id="PS51194">
    <property type="entry name" value="HELICASE_CTER"/>
    <property type="match status" value="2"/>
</dbReference>
<feature type="domain" description="Helicase ATP-binding" evidence="7">
    <location>
        <begin position="293"/>
        <end position="489"/>
    </location>
</feature>
<feature type="domain" description="Helicase ATP-binding" evidence="7">
    <location>
        <begin position="1165"/>
        <end position="1352"/>
    </location>
</feature>
<accession>A0A9W7EA27</accession>
<dbReference type="FunFam" id="3.40.50.300:FF:000231">
    <property type="entry name" value="Activating signal cointegrator 1 complex subunit 3"/>
    <property type="match status" value="1"/>
</dbReference>
<keyword evidence="5" id="KW-0067">ATP-binding</keyword>
<dbReference type="Pfam" id="PF23445">
    <property type="entry name" value="WHD_SNRNP200"/>
    <property type="match status" value="2"/>
</dbReference>
<comment type="similarity">
    <text evidence="1">Belongs to the helicase family. SKI2 subfamily.</text>
</comment>
<dbReference type="SMART" id="SM00487">
    <property type="entry name" value="DEXDc"/>
    <property type="match status" value="2"/>
</dbReference>
<dbReference type="InterPro" id="IPR036390">
    <property type="entry name" value="WH_DNA-bd_sf"/>
</dbReference>